<organism evidence="9 10">
    <name type="scientific">Peribacillus asahii</name>
    <dbReference type="NCBI Taxonomy" id="228899"/>
    <lineage>
        <taxon>Bacteria</taxon>
        <taxon>Bacillati</taxon>
        <taxon>Bacillota</taxon>
        <taxon>Bacilli</taxon>
        <taxon>Bacillales</taxon>
        <taxon>Bacillaceae</taxon>
        <taxon>Peribacillus</taxon>
    </lineage>
</organism>
<evidence type="ECO:0000256" key="4">
    <source>
        <dbReference type="ARBA" id="ARBA00022544"/>
    </source>
</evidence>
<feature type="transmembrane region" description="Helical" evidence="8">
    <location>
        <begin position="82"/>
        <end position="102"/>
    </location>
</feature>
<evidence type="ECO:0000313" key="9">
    <source>
        <dbReference type="EMBL" id="AZV41478.1"/>
    </source>
</evidence>
<dbReference type="Gene3D" id="1.20.1740.10">
    <property type="entry name" value="Amino acid/polyamine transporter I"/>
    <property type="match status" value="1"/>
</dbReference>
<dbReference type="PANTHER" id="PTHR34975">
    <property type="entry name" value="SPORE GERMINATION PROTEIN A2"/>
    <property type="match status" value="1"/>
</dbReference>
<keyword evidence="4" id="KW-0309">Germination</keyword>
<evidence type="ECO:0000256" key="5">
    <source>
        <dbReference type="ARBA" id="ARBA00022692"/>
    </source>
</evidence>
<gene>
    <name evidence="9" type="ORF">BAOM_0867</name>
</gene>
<feature type="transmembrane region" description="Helical" evidence="8">
    <location>
        <begin position="108"/>
        <end position="127"/>
    </location>
</feature>
<name>A0A3Q9RKP8_9BACI</name>
<sequence length="365" mass="42441">MKNINNKITLRQFILLIHGVQMGVGVLTLPRELAEKAGTDGWMVIIISWFLATMASLIIIQIMKKYPNGTILDLLTHYFGKWIGRVATITFALYFALLAHVVFIREALFIQAWILPRTEVYILILLLSIPSYQIARKNIVILGRYSEFVFFMTLWTFIIYLIPLKYAQWLHLLPVLKEGWVPILTTLKTAIFSFIGFEIVFFLYPFLQKKEKASMGVVIANTLSLLAFLMITIGAFAFYSPDEITIYNEPAIEMLKVLEFKFIERLEIVFFSFYLFVMSTTVLPFMFMTVFCTSQLVGKQDHSRHLAWFLLIEFAFVVLFPPNFDRNTFLQQVIEQVGMILAFAFPLCLWGYVWVHGLLKRRTIK</sequence>
<comment type="similarity">
    <text evidence="2">Belongs to the amino acid-polyamine-organocation (APC) superfamily. Spore germination protein (SGP) (TC 2.A.3.9) family.</text>
</comment>
<evidence type="ECO:0000313" key="10">
    <source>
        <dbReference type="Proteomes" id="UP000283095"/>
    </source>
</evidence>
<feature type="transmembrane region" description="Helical" evidence="8">
    <location>
        <begin position="216"/>
        <end position="239"/>
    </location>
</feature>
<comment type="subcellular location">
    <subcellularLocation>
        <location evidence="1">Membrane</location>
        <topology evidence="1">Multi-pass membrane protein</topology>
    </subcellularLocation>
</comment>
<evidence type="ECO:0000256" key="2">
    <source>
        <dbReference type="ARBA" id="ARBA00007998"/>
    </source>
</evidence>
<proteinExistence type="inferred from homology"/>
<evidence type="ECO:0000256" key="6">
    <source>
        <dbReference type="ARBA" id="ARBA00022989"/>
    </source>
</evidence>
<feature type="transmembrane region" description="Helical" evidence="8">
    <location>
        <begin position="179"/>
        <end position="204"/>
    </location>
</feature>
<protein>
    <submittedName>
        <fullName evidence="9">Spore germination protein</fullName>
    </submittedName>
</protein>
<feature type="transmembrane region" description="Helical" evidence="8">
    <location>
        <begin position="148"/>
        <end position="167"/>
    </location>
</feature>
<dbReference type="GO" id="GO:0009847">
    <property type="term" value="P:spore germination"/>
    <property type="evidence" value="ECO:0007669"/>
    <property type="project" value="InterPro"/>
</dbReference>
<feature type="transmembrane region" description="Helical" evidence="8">
    <location>
        <begin position="41"/>
        <end position="62"/>
    </location>
</feature>
<feature type="transmembrane region" description="Helical" evidence="8">
    <location>
        <begin position="12"/>
        <end position="29"/>
    </location>
</feature>
<dbReference type="OrthoDB" id="2380120at2"/>
<dbReference type="InterPro" id="IPR004761">
    <property type="entry name" value="Spore_GerAB"/>
</dbReference>
<dbReference type="NCBIfam" id="TIGR00912">
    <property type="entry name" value="2A0309"/>
    <property type="match status" value="1"/>
</dbReference>
<reference evidence="9 10" key="1">
    <citation type="submission" date="2018-01" db="EMBL/GenBank/DDBJ databases">
        <title>Bacillus asahii Genome sequencing and assembly.</title>
        <authorList>
            <person name="Jiang H."/>
            <person name="Feng Y."/>
            <person name="Zhao F."/>
            <person name="Lin X."/>
        </authorList>
    </citation>
    <scope>NUCLEOTIDE SEQUENCE [LARGE SCALE GENOMIC DNA]</scope>
    <source>
        <strain evidence="9 10">OM18</strain>
    </source>
</reference>
<dbReference type="Pfam" id="PF03845">
    <property type="entry name" value="Spore_permease"/>
    <property type="match status" value="1"/>
</dbReference>
<dbReference type="EMBL" id="CP026095">
    <property type="protein sequence ID" value="AZV41478.1"/>
    <property type="molecule type" value="Genomic_DNA"/>
</dbReference>
<dbReference type="RefSeq" id="WP_127762436.1">
    <property type="nucleotide sequence ID" value="NZ_CP026095.1"/>
</dbReference>
<accession>A0A3Q9RKP8</accession>
<dbReference type="KEGG" id="pasa:BAOM_0867"/>
<evidence type="ECO:0000256" key="3">
    <source>
        <dbReference type="ARBA" id="ARBA00022448"/>
    </source>
</evidence>
<keyword evidence="3" id="KW-0813">Transport</keyword>
<keyword evidence="6 8" id="KW-1133">Transmembrane helix</keyword>
<keyword evidence="7 8" id="KW-0472">Membrane</keyword>
<dbReference type="Proteomes" id="UP000283095">
    <property type="component" value="Chromosome"/>
</dbReference>
<feature type="transmembrane region" description="Helical" evidence="8">
    <location>
        <begin position="268"/>
        <end position="293"/>
    </location>
</feature>
<feature type="transmembrane region" description="Helical" evidence="8">
    <location>
        <begin position="336"/>
        <end position="355"/>
    </location>
</feature>
<evidence type="ECO:0000256" key="1">
    <source>
        <dbReference type="ARBA" id="ARBA00004141"/>
    </source>
</evidence>
<evidence type="ECO:0000256" key="8">
    <source>
        <dbReference type="SAM" id="Phobius"/>
    </source>
</evidence>
<evidence type="ECO:0000256" key="7">
    <source>
        <dbReference type="ARBA" id="ARBA00023136"/>
    </source>
</evidence>
<dbReference type="PANTHER" id="PTHR34975:SF2">
    <property type="entry name" value="SPORE GERMINATION PROTEIN A2"/>
    <property type="match status" value="1"/>
</dbReference>
<feature type="transmembrane region" description="Helical" evidence="8">
    <location>
        <begin position="305"/>
        <end position="324"/>
    </location>
</feature>
<dbReference type="AlphaFoldDB" id="A0A3Q9RKP8"/>
<keyword evidence="5 8" id="KW-0812">Transmembrane</keyword>
<dbReference type="GO" id="GO:0016020">
    <property type="term" value="C:membrane"/>
    <property type="evidence" value="ECO:0007669"/>
    <property type="project" value="UniProtKB-SubCell"/>
</dbReference>